<dbReference type="RefSeq" id="WP_219964022.1">
    <property type="nucleotide sequence ID" value="NZ_JAGFNZ010000001.1"/>
</dbReference>
<name>A0ABS7DKL3_9FIRM</name>
<evidence type="ECO:0000313" key="1">
    <source>
        <dbReference type="EMBL" id="MBW7571626.1"/>
    </source>
</evidence>
<gene>
    <name evidence="1" type="ORF">J5W02_02265</name>
</gene>
<sequence length="343" mass="38161">MDKFNVPDGSNADLTVLDSEDISPYDAAYPVVLLADGMKKRLAQAETAAERVYRAVVKQAPEIAQLQQSMRKGYRLVVDASESTLKAIEQGKIKLTAENGKTYAQLLDAKGRYSTKLPIKKEVFAKGIDPVQIANAMQMKAFQDQIETITEQISVIDHSVREVIQGQQNDRIGLYYSGVALYVEAQNVTDGDMQQALMAQSLRALSEATFQLLLTMKTDIQYLTDREYETVRGKRAELIGSRISNINQSFAFIHQATLLHAAIYCNQGELPAMLTVLEEYSRFIEGTVAKNAPLLAQCDVSDNGTENGIWKSRAKLQLDVAEIAKQLRNPEKTMYLGIVEVNE</sequence>
<protein>
    <submittedName>
        <fullName evidence="1">Uncharacterized protein</fullName>
    </submittedName>
</protein>
<keyword evidence="2" id="KW-1185">Reference proteome</keyword>
<comment type="caution">
    <text evidence="1">The sequence shown here is derived from an EMBL/GenBank/DDBJ whole genome shotgun (WGS) entry which is preliminary data.</text>
</comment>
<dbReference type="Proteomes" id="UP000719942">
    <property type="component" value="Unassembled WGS sequence"/>
</dbReference>
<reference evidence="1 2" key="1">
    <citation type="submission" date="2021-03" db="EMBL/GenBank/DDBJ databases">
        <title>Caproiciproducens sp. nov. isolated from feces of cow.</title>
        <authorList>
            <person name="Choi J.-Y."/>
        </authorList>
    </citation>
    <scope>NUCLEOTIDE SEQUENCE [LARGE SCALE GENOMIC DNA]</scope>
    <source>
        <strain evidence="1 2">AGMB10547</strain>
    </source>
</reference>
<proteinExistence type="predicted"/>
<dbReference type="EMBL" id="JAGFNZ010000001">
    <property type="protein sequence ID" value="MBW7571626.1"/>
    <property type="molecule type" value="Genomic_DNA"/>
</dbReference>
<organism evidence="1 2">
    <name type="scientific">Caproiciproducens faecalis</name>
    <dbReference type="NCBI Taxonomy" id="2820301"/>
    <lineage>
        <taxon>Bacteria</taxon>
        <taxon>Bacillati</taxon>
        <taxon>Bacillota</taxon>
        <taxon>Clostridia</taxon>
        <taxon>Eubacteriales</taxon>
        <taxon>Acutalibacteraceae</taxon>
        <taxon>Caproiciproducens</taxon>
    </lineage>
</organism>
<evidence type="ECO:0000313" key="2">
    <source>
        <dbReference type="Proteomes" id="UP000719942"/>
    </source>
</evidence>
<accession>A0ABS7DKL3</accession>